<sequence length="79" mass="8100">MWVSVTVTSQCVGRLTASTDSIFAPAGAVTATVVQFGVLADAGARGASPVRSSVVANSFVSRLTPRDVKPGREVLAPVR</sequence>
<organism evidence="1 2">
    <name type="scientific">Lentzea cavernae</name>
    <dbReference type="NCBI Taxonomy" id="2020703"/>
    <lineage>
        <taxon>Bacteria</taxon>
        <taxon>Bacillati</taxon>
        <taxon>Actinomycetota</taxon>
        <taxon>Actinomycetes</taxon>
        <taxon>Pseudonocardiales</taxon>
        <taxon>Pseudonocardiaceae</taxon>
        <taxon>Lentzea</taxon>
    </lineage>
</organism>
<accession>A0ABQ3MQ05</accession>
<reference evidence="2" key="1">
    <citation type="journal article" date="2019" name="Int. J. Syst. Evol. Microbiol.">
        <title>The Global Catalogue of Microorganisms (GCM) 10K type strain sequencing project: providing services to taxonomists for standard genome sequencing and annotation.</title>
        <authorList>
            <consortium name="The Broad Institute Genomics Platform"/>
            <consortium name="The Broad Institute Genome Sequencing Center for Infectious Disease"/>
            <person name="Wu L."/>
            <person name="Ma J."/>
        </authorList>
    </citation>
    <scope>NUCLEOTIDE SEQUENCE [LARGE SCALE GENOMIC DNA]</scope>
    <source>
        <strain evidence="2">CGMCC 4.7367</strain>
    </source>
</reference>
<comment type="caution">
    <text evidence="1">The sequence shown here is derived from an EMBL/GenBank/DDBJ whole genome shotgun (WGS) entry which is preliminary data.</text>
</comment>
<evidence type="ECO:0000313" key="1">
    <source>
        <dbReference type="EMBL" id="GHH54141.1"/>
    </source>
</evidence>
<gene>
    <name evidence="1" type="ORF">GCM10017774_68640</name>
</gene>
<keyword evidence="2" id="KW-1185">Reference proteome</keyword>
<protein>
    <submittedName>
        <fullName evidence="1">Uncharacterized protein</fullName>
    </submittedName>
</protein>
<proteinExistence type="predicted"/>
<dbReference type="Proteomes" id="UP000605568">
    <property type="component" value="Unassembled WGS sequence"/>
</dbReference>
<name>A0ABQ3MQ05_9PSEU</name>
<dbReference type="EMBL" id="BNAR01000013">
    <property type="protein sequence ID" value="GHH54141.1"/>
    <property type="molecule type" value="Genomic_DNA"/>
</dbReference>
<evidence type="ECO:0000313" key="2">
    <source>
        <dbReference type="Proteomes" id="UP000605568"/>
    </source>
</evidence>